<dbReference type="AlphaFoldDB" id="A0A645FCK0"/>
<name>A0A645FCK0_9ZZZZ</name>
<gene>
    <name evidence="1" type="ORF">SDC9_158603</name>
</gene>
<organism evidence="1">
    <name type="scientific">bioreactor metagenome</name>
    <dbReference type="NCBI Taxonomy" id="1076179"/>
    <lineage>
        <taxon>unclassified sequences</taxon>
        <taxon>metagenomes</taxon>
        <taxon>ecological metagenomes</taxon>
    </lineage>
</organism>
<evidence type="ECO:0000313" key="1">
    <source>
        <dbReference type="EMBL" id="MPN11302.1"/>
    </source>
</evidence>
<protein>
    <submittedName>
        <fullName evidence="1">Uncharacterized protein</fullName>
    </submittedName>
</protein>
<reference evidence="1" key="1">
    <citation type="submission" date="2019-08" db="EMBL/GenBank/DDBJ databases">
        <authorList>
            <person name="Kucharzyk K."/>
            <person name="Murdoch R.W."/>
            <person name="Higgins S."/>
            <person name="Loffler F."/>
        </authorList>
    </citation>
    <scope>NUCLEOTIDE SEQUENCE</scope>
</reference>
<dbReference type="EMBL" id="VSSQ01057504">
    <property type="protein sequence ID" value="MPN11302.1"/>
    <property type="molecule type" value="Genomic_DNA"/>
</dbReference>
<proteinExistence type="predicted"/>
<sequence length="101" mass="11683">MHHGRHSSDAACAIEGMQSLRAVRQTYQNAVPLTYSLLPEGRGEPVHISQQRLVFDRFPHESVRHIIRVLVRSLLQTAIERVGRIFKIRLHRAVVLQPRSW</sequence>
<accession>A0A645FCK0</accession>
<comment type="caution">
    <text evidence="1">The sequence shown here is derived from an EMBL/GenBank/DDBJ whole genome shotgun (WGS) entry which is preliminary data.</text>
</comment>